<dbReference type="InterPro" id="IPR052414">
    <property type="entry name" value="U3_snoRNA-assoc_WDR"/>
</dbReference>
<dbReference type="GO" id="GO:0032040">
    <property type="term" value="C:small-subunit processome"/>
    <property type="evidence" value="ECO:0007669"/>
    <property type="project" value="EnsemblFungi"/>
</dbReference>
<proteinExistence type="inferred from homology"/>
<keyword evidence="7" id="KW-1185">Reference proteome</keyword>
<dbReference type="FunCoup" id="A7TSA2">
    <property type="interactions" value="845"/>
</dbReference>
<dbReference type="PANTHER" id="PTHR44267:SF1">
    <property type="entry name" value="WD REPEAT-CONTAINING PROTEIN 43"/>
    <property type="match status" value="1"/>
</dbReference>
<evidence type="ECO:0000313" key="7">
    <source>
        <dbReference type="Proteomes" id="UP000000267"/>
    </source>
</evidence>
<evidence type="ECO:0000313" key="6">
    <source>
        <dbReference type="EMBL" id="EDO14859.1"/>
    </source>
</evidence>
<gene>
    <name evidence="6" type="ORF">Kpol_345p7</name>
</gene>
<reference evidence="6 7" key="1">
    <citation type="journal article" date="2007" name="Proc. Natl. Acad. Sci. U.S.A.">
        <title>Independent sorting-out of thousands of duplicated gene pairs in two yeast species descended from a whole-genome duplication.</title>
        <authorList>
            <person name="Scannell D.R."/>
            <person name="Frank A.C."/>
            <person name="Conant G.C."/>
            <person name="Byrne K.P."/>
            <person name="Woolfit M."/>
            <person name="Wolfe K.H."/>
        </authorList>
    </citation>
    <scope>NUCLEOTIDE SEQUENCE [LARGE SCALE GENOMIC DNA]</scope>
    <source>
        <strain evidence="7">ATCC 22028 / DSM 70294 / BCRC 21397 / CBS 2163 / NBRC 10782 / NRRL Y-8283 / UCD 57-17</strain>
    </source>
</reference>
<evidence type="ECO:0000259" key="5">
    <source>
        <dbReference type="Pfam" id="PF04003"/>
    </source>
</evidence>
<accession>A7TSA2</accession>
<dbReference type="PANTHER" id="PTHR44267">
    <property type="entry name" value="WD REPEAT-CONTAINING PROTEIN 43"/>
    <property type="match status" value="1"/>
</dbReference>
<dbReference type="GO" id="GO:0033553">
    <property type="term" value="C:rDNA heterochromatin"/>
    <property type="evidence" value="ECO:0007669"/>
    <property type="project" value="EnsemblFungi"/>
</dbReference>
<dbReference type="GeneID" id="5542886"/>
<comment type="subcellular location">
    <subcellularLocation>
        <location evidence="1">Nucleus</location>
    </subcellularLocation>
</comment>
<feature type="compositionally biased region" description="Acidic residues" evidence="4">
    <location>
        <begin position="619"/>
        <end position="635"/>
    </location>
</feature>
<dbReference type="SUPFAM" id="SSF50978">
    <property type="entry name" value="WD40 repeat-like"/>
    <property type="match status" value="1"/>
</dbReference>
<dbReference type="InterPro" id="IPR036322">
    <property type="entry name" value="WD40_repeat_dom_sf"/>
</dbReference>
<keyword evidence="2" id="KW-0539">Nucleus</keyword>
<dbReference type="GO" id="GO:0045943">
    <property type="term" value="P:positive regulation of transcription by RNA polymerase I"/>
    <property type="evidence" value="ECO:0007669"/>
    <property type="project" value="EnsemblFungi"/>
</dbReference>
<dbReference type="InParanoid" id="A7TSA2"/>
<dbReference type="EMBL" id="DS480503">
    <property type="protein sequence ID" value="EDO14859.1"/>
    <property type="molecule type" value="Genomic_DNA"/>
</dbReference>
<evidence type="ECO:0000256" key="2">
    <source>
        <dbReference type="ARBA" id="ARBA00023242"/>
    </source>
</evidence>
<evidence type="ECO:0000256" key="1">
    <source>
        <dbReference type="ARBA" id="ARBA00004123"/>
    </source>
</evidence>
<dbReference type="PhylomeDB" id="A7TSA2"/>
<dbReference type="STRING" id="436907.A7TSA2"/>
<organism evidence="7">
    <name type="scientific">Vanderwaltozyma polyspora (strain ATCC 22028 / DSM 70294 / BCRC 21397 / CBS 2163 / NBRC 10782 / NRRL Y-8283 / UCD 57-17)</name>
    <name type="common">Kluyveromyces polysporus</name>
    <dbReference type="NCBI Taxonomy" id="436907"/>
    <lineage>
        <taxon>Eukaryota</taxon>
        <taxon>Fungi</taxon>
        <taxon>Dikarya</taxon>
        <taxon>Ascomycota</taxon>
        <taxon>Saccharomycotina</taxon>
        <taxon>Saccharomycetes</taxon>
        <taxon>Saccharomycetales</taxon>
        <taxon>Saccharomycetaceae</taxon>
        <taxon>Vanderwaltozyma</taxon>
    </lineage>
</organism>
<dbReference type="InterPro" id="IPR015943">
    <property type="entry name" value="WD40/YVTN_repeat-like_dom_sf"/>
</dbReference>
<feature type="domain" description="Small-subunit processome Utp12" evidence="5">
    <location>
        <begin position="436"/>
        <end position="536"/>
    </location>
</feature>
<feature type="region of interest" description="Disordered" evidence="4">
    <location>
        <begin position="575"/>
        <end position="635"/>
    </location>
</feature>
<feature type="compositionally biased region" description="Acidic residues" evidence="4">
    <location>
        <begin position="575"/>
        <end position="600"/>
    </location>
</feature>
<dbReference type="Gene3D" id="2.130.10.10">
    <property type="entry name" value="YVTN repeat-like/Quinoprotein amine dehydrogenase"/>
    <property type="match status" value="1"/>
</dbReference>
<dbReference type="eggNOG" id="KOG4547">
    <property type="taxonomic scope" value="Eukaryota"/>
</dbReference>
<dbReference type="GO" id="GO:0000462">
    <property type="term" value="P:maturation of SSU-rRNA from tricistronic rRNA transcript (SSU-rRNA, 5.8S rRNA, LSU-rRNA)"/>
    <property type="evidence" value="ECO:0007669"/>
    <property type="project" value="EnsemblFungi"/>
</dbReference>
<feature type="compositionally biased region" description="Basic and acidic residues" evidence="4">
    <location>
        <begin position="601"/>
        <end position="618"/>
    </location>
</feature>
<dbReference type="Proteomes" id="UP000000267">
    <property type="component" value="Unassembled WGS sequence"/>
</dbReference>
<dbReference type="HOGENOM" id="CLU_023936_0_0_1"/>
<protein>
    <recommendedName>
        <fullName evidence="5">Small-subunit processome Utp12 domain-containing protein</fullName>
    </recommendedName>
</protein>
<dbReference type="KEGG" id="vpo:Kpol_345p7"/>
<name>A7TSA2_VANPO</name>
<sequence length="635" mass="70870">MSVQESPVILSKYDPQGQHLAYVTIALDKQRIAVESTVDNGGINSENDIFFYLDDSNLRVTCMEWNYISSTETLCVFIGLNNGEIWVYSPLSNEVIYKLSTGNPYEIKDLDIYNSELWSIDNNDTIYQFSLDEFKLKQHFKIESCVQLNKVHVVPNKNNQLLVASHSISLIDTQKKEVVITYPGHITPVSILKSISDDFFISGAINDRFLNVYDINSGLTKTVLVSQSNVNTFSNSSQDVIAVTTEDGKIEIFEDPLVTNTNKKRGNKSKRSSKTIDAISEQSNKIAVININIKNDILNLTWLRNATIPSFSTIQWRTLPSEYTYEINLGIGTSSGSKSNSLYGVDLASAKNYAEGNAQVTSGDNFKHVANIISQLEKEAEEKAKEDGEAATETLADKVSALSVSRLSGKKARDSKGSGMTTGTFTVVLSQALQANDHSLLETVLNNRDAKVIKDTIIRLKPTLAVILLERLAERIARQTHRQEALNVWVKWCLIVHGGYLVTVPNLMSTLSSLHSTLKKRSDLLPRLLTLECKLEAALSTMETKKAGTIEEARLDDVATLVDEDEEFVEYNEELDDAGLIEDGEEDYDSESDIDEDVEYDERGHSGSKSNHIDHDHSDSEEEEEEEEGYSDIEM</sequence>
<dbReference type="OMA" id="WVKWCLI"/>
<evidence type="ECO:0000256" key="4">
    <source>
        <dbReference type="SAM" id="MobiDB-lite"/>
    </source>
</evidence>
<dbReference type="OrthoDB" id="30195at2759"/>
<evidence type="ECO:0000256" key="3">
    <source>
        <dbReference type="ARBA" id="ARBA00038335"/>
    </source>
</evidence>
<dbReference type="RefSeq" id="XP_001642717.1">
    <property type="nucleotide sequence ID" value="XM_001642667.1"/>
</dbReference>
<dbReference type="InterPro" id="IPR007148">
    <property type="entry name" value="SSU_processome_Utp12"/>
</dbReference>
<dbReference type="GO" id="GO:0034455">
    <property type="term" value="C:t-UTP complex"/>
    <property type="evidence" value="ECO:0007669"/>
    <property type="project" value="EnsemblFungi"/>
</dbReference>
<dbReference type="Pfam" id="PF04003">
    <property type="entry name" value="Utp12"/>
    <property type="match status" value="1"/>
</dbReference>
<comment type="similarity">
    <text evidence="3">Belongs to the UTP5 family.</text>
</comment>
<dbReference type="AlphaFoldDB" id="A7TSA2"/>